<dbReference type="Gene3D" id="3.40.50.850">
    <property type="entry name" value="Isochorismatase-like"/>
    <property type="match status" value="1"/>
</dbReference>
<organism evidence="3 4">
    <name type="scientific">Saezia sanguinis</name>
    <dbReference type="NCBI Taxonomy" id="1965230"/>
    <lineage>
        <taxon>Bacteria</taxon>
        <taxon>Pseudomonadati</taxon>
        <taxon>Pseudomonadota</taxon>
        <taxon>Betaproteobacteria</taxon>
        <taxon>Burkholderiales</taxon>
        <taxon>Saeziaceae</taxon>
        <taxon>Saezia</taxon>
    </lineage>
</organism>
<dbReference type="GO" id="GO:0016787">
    <property type="term" value="F:hydrolase activity"/>
    <property type="evidence" value="ECO:0007669"/>
    <property type="project" value="UniProtKB-KW"/>
</dbReference>
<dbReference type="PANTHER" id="PTHR43540">
    <property type="entry name" value="PEROXYUREIDOACRYLATE/UREIDOACRYLATE AMIDOHYDROLASE-RELATED"/>
    <property type="match status" value="1"/>
</dbReference>
<keyword evidence="4" id="KW-1185">Reference proteome</keyword>
<accession>A0A433SDN9</accession>
<evidence type="ECO:0000313" key="3">
    <source>
        <dbReference type="EMBL" id="RUS66806.1"/>
    </source>
</evidence>
<feature type="domain" description="Isochorismatase-like" evidence="2">
    <location>
        <begin position="3"/>
        <end position="153"/>
    </location>
</feature>
<sequence length="181" mass="19562">MQALLLIDIQNDYFPGGKVNLGGSEAAGAKAGKLLATFRKRGKPVFHVQHITTRESTSFFLPGTDGVHIHHSVQPLPDEKIIVKHHASGFQDTDLQQELESKGITELVIAGMMTQMCVDKTARDAFALGFQCTLAHDACATRGQSVNGKELSAQEVQEAYLAALDGIYAHVLDTDTICSKV</sequence>
<dbReference type="PANTHER" id="PTHR43540:SF1">
    <property type="entry name" value="ISOCHORISMATASE HYDROLASE"/>
    <property type="match status" value="1"/>
</dbReference>
<dbReference type="SUPFAM" id="SSF52499">
    <property type="entry name" value="Isochorismatase-like hydrolases"/>
    <property type="match status" value="1"/>
</dbReference>
<protein>
    <submittedName>
        <fullName evidence="3">Streptothricin hydrolase</fullName>
        <ecNumber evidence="3">3.5.2.19</ecNumber>
    </submittedName>
</protein>
<evidence type="ECO:0000259" key="2">
    <source>
        <dbReference type="Pfam" id="PF00857"/>
    </source>
</evidence>
<comment type="caution">
    <text evidence="3">The sequence shown here is derived from an EMBL/GenBank/DDBJ whole genome shotgun (WGS) entry which is preliminary data.</text>
</comment>
<dbReference type="CDD" id="cd01014">
    <property type="entry name" value="nicotinamidase_related"/>
    <property type="match status" value="1"/>
</dbReference>
<dbReference type="InterPro" id="IPR000868">
    <property type="entry name" value="Isochorismatase-like_dom"/>
</dbReference>
<dbReference type="OrthoDB" id="5360912at2"/>
<dbReference type="Pfam" id="PF00857">
    <property type="entry name" value="Isochorismatase"/>
    <property type="match status" value="1"/>
</dbReference>
<dbReference type="RefSeq" id="WP_126979811.1">
    <property type="nucleotide sequence ID" value="NZ_CAWUGC010000001.1"/>
</dbReference>
<proteinExistence type="predicted"/>
<gene>
    <name evidence="3" type="primary">sttH_1</name>
    <name evidence="3" type="ORF">CUZ56_01598</name>
</gene>
<dbReference type="EMBL" id="PQSP01000003">
    <property type="protein sequence ID" value="RUS66806.1"/>
    <property type="molecule type" value="Genomic_DNA"/>
</dbReference>
<dbReference type="AlphaFoldDB" id="A0A433SDN9"/>
<dbReference type="InterPro" id="IPR050272">
    <property type="entry name" value="Isochorismatase-like_hydrls"/>
</dbReference>
<name>A0A433SDN9_9BURK</name>
<keyword evidence="1 3" id="KW-0378">Hydrolase</keyword>
<reference evidence="3 4" key="1">
    <citation type="submission" date="2018-01" db="EMBL/GenBank/DDBJ databases">
        <title>Saezia sanguinis gen. nov., sp. nov., in the order Burkholderiales isolated from human blood.</title>
        <authorList>
            <person name="Medina-Pascual M.J."/>
            <person name="Valdezate S."/>
            <person name="Monzon S."/>
            <person name="Cuesta I."/>
            <person name="Carrasco G."/>
            <person name="Villalon P."/>
            <person name="Saez-Nieto J.A."/>
        </authorList>
    </citation>
    <scope>NUCLEOTIDE SEQUENCE [LARGE SCALE GENOMIC DNA]</scope>
    <source>
        <strain evidence="3 4">CNM695-12</strain>
    </source>
</reference>
<dbReference type="EC" id="3.5.2.19" evidence="3"/>
<dbReference type="InterPro" id="IPR036380">
    <property type="entry name" value="Isochorismatase-like_sf"/>
</dbReference>
<evidence type="ECO:0000256" key="1">
    <source>
        <dbReference type="ARBA" id="ARBA00022801"/>
    </source>
</evidence>
<dbReference type="Proteomes" id="UP000286947">
    <property type="component" value="Unassembled WGS sequence"/>
</dbReference>
<evidence type="ECO:0000313" key="4">
    <source>
        <dbReference type="Proteomes" id="UP000286947"/>
    </source>
</evidence>